<keyword evidence="10" id="KW-0012">Acyltransferase</keyword>
<evidence type="ECO:0000256" key="4">
    <source>
        <dbReference type="ARBA" id="ARBA00022695"/>
    </source>
</evidence>
<evidence type="ECO:0000256" key="10">
    <source>
        <dbReference type="ARBA" id="ARBA00023315"/>
    </source>
</evidence>
<dbReference type="Gene3D" id="3.90.550.10">
    <property type="entry name" value="Spore Coat Polysaccharide Biosynthesis Protein SpsA, Chain A"/>
    <property type="match status" value="2"/>
</dbReference>
<keyword evidence="15" id="KW-1185">Reference proteome</keyword>
<evidence type="ECO:0000256" key="7">
    <source>
        <dbReference type="ARBA" id="ARBA00022960"/>
    </source>
</evidence>
<evidence type="ECO:0000256" key="5">
    <source>
        <dbReference type="ARBA" id="ARBA00022723"/>
    </source>
</evidence>
<keyword evidence="11" id="KW-0961">Cell wall biogenesis/degradation</keyword>
<comment type="caution">
    <text evidence="14">The sequence shown here is derived from an EMBL/GenBank/DDBJ whole genome shotgun (WGS) entry which is preliminary data.</text>
</comment>
<dbReference type="InterPro" id="IPR050065">
    <property type="entry name" value="GlmU-like"/>
</dbReference>
<evidence type="ECO:0000256" key="13">
    <source>
        <dbReference type="ARBA" id="ARBA00048493"/>
    </source>
</evidence>
<evidence type="ECO:0000313" key="14">
    <source>
        <dbReference type="EMBL" id="KAK9916689.1"/>
    </source>
</evidence>
<keyword evidence="6" id="KW-0460">Magnesium</keyword>
<gene>
    <name evidence="14" type="ORF">WJX75_005846</name>
</gene>
<sequence length="357" mass="37575">MRKKDAGVATWIQKYKDAKDLNQGLCVLVLAAGSGKRMDSDLPLVLHPVSEVPMLSHVVLEGAFPSLGHDIVLQEKPTGFRDAVMAGLQSLPDSTADLLVIPGNLPLLTSQALAEVVQQGQRTALEKSRGLTQLCASGSNEPSGIFWAAAAFLREKLRDLPNGMSDSLDAEGLVDGQCESVIGVGVQLYGNTSIGRCVRIDGPTVIINSTVGSGCKIGAFSHLEQATMAENSGVGPFARLRVGAVVESSAYVGNFCEVKAAHVGAGTNVCHLSYLGDAEVGENVNIGAGTITCNYNGIAKNKTTIGSNAFIGSSSTLVAPVETLWQYANPECRSGMRGMQGHACMPLLLRRWQPHAM</sequence>
<dbReference type="Proteomes" id="UP001491310">
    <property type="component" value="Unassembled WGS sequence"/>
</dbReference>
<dbReference type="InterPro" id="IPR011004">
    <property type="entry name" value="Trimer_LpxA-like_sf"/>
</dbReference>
<reference evidence="14 15" key="1">
    <citation type="journal article" date="2024" name="Nat. Commun.">
        <title>Phylogenomics reveals the evolutionary origins of lichenization in chlorophyte algae.</title>
        <authorList>
            <person name="Puginier C."/>
            <person name="Libourel C."/>
            <person name="Otte J."/>
            <person name="Skaloud P."/>
            <person name="Haon M."/>
            <person name="Grisel S."/>
            <person name="Petersen M."/>
            <person name="Berrin J.G."/>
            <person name="Delaux P.M."/>
            <person name="Dal Grande F."/>
            <person name="Keller J."/>
        </authorList>
    </citation>
    <scope>NUCLEOTIDE SEQUENCE [LARGE SCALE GENOMIC DNA]</scope>
    <source>
        <strain evidence="14 15">SAG 216-7</strain>
    </source>
</reference>
<evidence type="ECO:0000256" key="11">
    <source>
        <dbReference type="ARBA" id="ARBA00023316"/>
    </source>
</evidence>
<dbReference type="SUPFAM" id="SSF51161">
    <property type="entry name" value="Trimeric LpxA-like enzymes"/>
    <property type="match status" value="1"/>
</dbReference>
<protein>
    <recommendedName>
        <fullName evidence="16">Nucleotide-diphospho-sugar transferase</fullName>
    </recommendedName>
</protein>
<keyword evidence="9" id="KW-0511">Multifunctional enzyme</keyword>
<dbReference type="SUPFAM" id="SSF53448">
    <property type="entry name" value="Nucleotide-diphospho-sugar transferases"/>
    <property type="match status" value="1"/>
</dbReference>
<evidence type="ECO:0000256" key="1">
    <source>
        <dbReference type="ARBA" id="ARBA00001946"/>
    </source>
</evidence>
<keyword evidence="5" id="KW-0479">Metal-binding</keyword>
<comment type="catalytic activity">
    <reaction evidence="13">
        <text>N-acetyl-alpha-D-glucosamine 1-phosphate + UTP + H(+) = UDP-N-acetyl-alpha-D-glucosamine + diphosphate</text>
        <dbReference type="Rhea" id="RHEA:13509"/>
        <dbReference type="ChEBI" id="CHEBI:15378"/>
        <dbReference type="ChEBI" id="CHEBI:33019"/>
        <dbReference type="ChEBI" id="CHEBI:46398"/>
        <dbReference type="ChEBI" id="CHEBI:57705"/>
        <dbReference type="ChEBI" id="CHEBI:57776"/>
        <dbReference type="EC" id="2.7.7.23"/>
    </reaction>
</comment>
<keyword evidence="7" id="KW-0133">Cell shape</keyword>
<evidence type="ECO:0000256" key="6">
    <source>
        <dbReference type="ARBA" id="ARBA00022842"/>
    </source>
</evidence>
<evidence type="ECO:0000256" key="8">
    <source>
        <dbReference type="ARBA" id="ARBA00022984"/>
    </source>
</evidence>
<keyword evidence="3" id="KW-0808">Transferase</keyword>
<keyword evidence="4" id="KW-0548">Nucleotidyltransferase</keyword>
<evidence type="ECO:0000256" key="12">
    <source>
        <dbReference type="ARBA" id="ARBA00048247"/>
    </source>
</evidence>
<comment type="catalytic activity">
    <reaction evidence="12">
        <text>alpha-D-glucosamine 1-phosphate + acetyl-CoA = N-acetyl-alpha-D-glucosamine 1-phosphate + CoA + H(+)</text>
        <dbReference type="Rhea" id="RHEA:13725"/>
        <dbReference type="ChEBI" id="CHEBI:15378"/>
        <dbReference type="ChEBI" id="CHEBI:57287"/>
        <dbReference type="ChEBI" id="CHEBI:57288"/>
        <dbReference type="ChEBI" id="CHEBI:57776"/>
        <dbReference type="ChEBI" id="CHEBI:58516"/>
        <dbReference type="EC" id="2.3.1.157"/>
    </reaction>
</comment>
<dbReference type="InterPro" id="IPR029044">
    <property type="entry name" value="Nucleotide-diphossugar_trans"/>
</dbReference>
<proteinExistence type="predicted"/>
<evidence type="ECO:0000256" key="9">
    <source>
        <dbReference type="ARBA" id="ARBA00023268"/>
    </source>
</evidence>
<dbReference type="PANTHER" id="PTHR43584:SF3">
    <property type="entry name" value="BIFUNCTIONAL PROTEIN GLMU"/>
    <property type="match status" value="1"/>
</dbReference>
<evidence type="ECO:0008006" key="16">
    <source>
        <dbReference type="Google" id="ProtNLM"/>
    </source>
</evidence>
<keyword evidence="8" id="KW-0573">Peptidoglycan synthesis</keyword>
<evidence type="ECO:0000256" key="3">
    <source>
        <dbReference type="ARBA" id="ARBA00022679"/>
    </source>
</evidence>
<organism evidence="14 15">
    <name type="scientific">Coccomyxa subellipsoidea</name>
    <dbReference type="NCBI Taxonomy" id="248742"/>
    <lineage>
        <taxon>Eukaryota</taxon>
        <taxon>Viridiplantae</taxon>
        <taxon>Chlorophyta</taxon>
        <taxon>core chlorophytes</taxon>
        <taxon>Trebouxiophyceae</taxon>
        <taxon>Trebouxiophyceae incertae sedis</taxon>
        <taxon>Coccomyxaceae</taxon>
        <taxon>Coccomyxa</taxon>
    </lineage>
</organism>
<evidence type="ECO:0000313" key="15">
    <source>
        <dbReference type="Proteomes" id="UP001491310"/>
    </source>
</evidence>
<accession>A0ABR2YXR0</accession>
<comment type="cofactor">
    <cofactor evidence="1">
        <name>Mg(2+)</name>
        <dbReference type="ChEBI" id="CHEBI:18420"/>
    </cofactor>
</comment>
<evidence type="ECO:0000256" key="2">
    <source>
        <dbReference type="ARBA" id="ARBA00022490"/>
    </source>
</evidence>
<dbReference type="PANTHER" id="PTHR43584">
    <property type="entry name" value="NUCLEOTIDYL TRANSFERASE"/>
    <property type="match status" value="1"/>
</dbReference>
<dbReference type="EMBL" id="JALJOT010000003">
    <property type="protein sequence ID" value="KAK9916689.1"/>
    <property type="molecule type" value="Genomic_DNA"/>
</dbReference>
<dbReference type="Gene3D" id="2.160.10.10">
    <property type="entry name" value="Hexapeptide repeat proteins"/>
    <property type="match status" value="1"/>
</dbReference>
<keyword evidence="2" id="KW-0963">Cytoplasm</keyword>
<name>A0ABR2YXR0_9CHLO</name>